<dbReference type="GO" id="GO:0004316">
    <property type="term" value="F:3-oxoacyl-[acyl-carrier-protein] reductase (NADPH) activity"/>
    <property type="evidence" value="ECO:0007669"/>
    <property type="project" value="UniProtKB-UniRule"/>
</dbReference>
<keyword evidence="6 13" id="KW-0521">NADP</keyword>
<keyword evidence="17" id="KW-1185">Reference proteome</keyword>
<evidence type="ECO:0000256" key="1">
    <source>
        <dbReference type="ARBA" id="ARBA00002607"/>
    </source>
</evidence>
<dbReference type="InterPro" id="IPR002347">
    <property type="entry name" value="SDR_fam"/>
</dbReference>
<evidence type="ECO:0000256" key="10">
    <source>
        <dbReference type="ARBA" id="ARBA00023221"/>
    </source>
</evidence>
<evidence type="ECO:0000259" key="15">
    <source>
        <dbReference type="SMART" id="SM00822"/>
    </source>
</evidence>
<sequence length="249" mass="26343">MRLKDKVAVVTGSSRGIGKAIALKLAKEGATIVINYPFAGEAENAQEAVGEIEALGGKAIAIEADVTDMDQVKDMVKATTKELGSLDILINNAGITRDTVLMRMKESDWDAVLTVNLKGAFNATKAVTRTMMKQKSGRIINMSSVIGLVGNTGQANYAASKAGLIGFTKSVAKELATRGITVNAIAPGFIKTAMTDELPENVVEEMIAAIPMKEFGEVEDIANLVAFLASDEARYITGEVIRVDGGMVM</sequence>
<reference evidence="17" key="1">
    <citation type="submission" date="2016-07" db="EMBL/GenBank/DDBJ databases">
        <authorList>
            <person name="Florea S."/>
            <person name="Webb J.S."/>
            <person name="Jaromczyk J."/>
            <person name="Schardl C.L."/>
        </authorList>
    </citation>
    <scope>NUCLEOTIDE SEQUENCE [LARGE SCALE GENOMIC DNA]</scope>
    <source>
        <strain evidence="17">Z6</strain>
    </source>
</reference>
<dbReference type="NCBIfam" id="TIGR01830">
    <property type="entry name" value="3oxo_ACP_reduc"/>
    <property type="match status" value="1"/>
</dbReference>
<dbReference type="AlphaFoldDB" id="A0A1C0A767"/>
<comment type="subunit">
    <text evidence="14">Homotetramer.</text>
</comment>
<evidence type="ECO:0000256" key="2">
    <source>
        <dbReference type="ARBA" id="ARBA00005194"/>
    </source>
</evidence>
<evidence type="ECO:0000256" key="14">
    <source>
        <dbReference type="RuleBase" id="RU366074"/>
    </source>
</evidence>
<evidence type="ECO:0000256" key="7">
    <source>
        <dbReference type="ARBA" id="ARBA00023002"/>
    </source>
</evidence>
<dbReference type="GO" id="GO:0008202">
    <property type="term" value="P:steroid metabolic process"/>
    <property type="evidence" value="ECO:0007669"/>
    <property type="project" value="UniProtKB-KW"/>
</dbReference>
<keyword evidence="4 14" id="KW-0444">Lipid biosynthesis</keyword>
<dbReference type="Proteomes" id="UP000093514">
    <property type="component" value="Unassembled WGS sequence"/>
</dbReference>
<keyword evidence="7 14" id="KW-0560">Oxidoreductase</keyword>
<dbReference type="PRINTS" id="PR00080">
    <property type="entry name" value="SDRFAMILY"/>
</dbReference>
<keyword evidence="10" id="KW-0753">Steroid metabolism</keyword>
<gene>
    <name evidence="16" type="ORF">U472_08530</name>
</gene>
<dbReference type="OrthoDB" id="9803333at2"/>
<keyword evidence="5 14" id="KW-0276">Fatty acid metabolism</keyword>
<comment type="caution">
    <text evidence="16">The sequence shown here is derived from an EMBL/GenBank/DDBJ whole genome shotgun (WGS) entry which is preliminary data.</text>
</comment>
<feature type="binding site" evidence="13">
    <location>
        <begin position="12"/>
        <end position="15"/>
    </location>
    <ligand>
        <name>NADP(+)</name>
        <dbReference type="ChEBI" id="CHEBI:58349"/>
    </ligand>
</feature>
<evidence type="ECO:0000256" key="11">
    <source>
        <dbReference type="ARBA" id="ARBA00048508"/>
    </source>
</evidence>
<dbReference type="PRINTS" id="PR00081">
    <property type="entry name" value="GDHRDH"/>
</dbReference>
<feature type="active site" description="Proton acceptor" evidence="12">
    <location>
        <position position="157"/>
    </location>
</feature>
<name>A0A1C0A767_9FIRM</name>
<evidence type="ECO:0000256" key="9">
    <source>
        <dbReference type="ARBA" id="ARBA00023160"/>
    </source>
</evidence>
<dbReference type="RefSeq" id="WP_068717489.1">
    <property type="nucleotide sequence ID" value="NZ_LWDV01000009.1"/>
</dbReference>
<accession>A0A1C0A767</accession>
<dbReference type="UniPathway" id="UPA00094"/>
<reference evidence="16 17" key="2">
    <citation type="submission" date="2016-08" db="EMBL/GenBank/DDBJ databases">
        <title>Orenia metallireducens sp. nov. strain Z6, a Novel Metal-reducing Firmicute from the Deep Subsurface.</title>
        <authorList>
            <person name="Maxim B.I."/>
            <person name="Kenneth K."/>
            <person name="Flynn T.M."/>
            <person name="Oloughlin E.J."/>
            <person name="Locke R.A."/>
            <person name="Weber J.R."/>
            <person name="Egan S.M."/>
            <person name="Mackie R.I."/>
            <person name="Cann I.K."/>
        </authorList>
    </citation>
    <scope>NUCLEOTIDE SEQUENCE [LARGE SCALE GENOMIC DNA]</scope>
    <source>
        <strain evidence="16 17">Z6</strain>
    </source>
</reference>
<evidence type="ECO:0000256" key="3">
    <source>
        <dbReference type="ARBA" id="ARBA00006484"/>
    </source>
</evidence>
<keyword evidence="8 14" id="KW-0443">Lipid metabolism</keyword>
<feature type="domain" description="Ketoreductase" evidence="15">
    <location>
        <begin position="6"/>
        <end position="188"/>
    </location>
</feature>
<dbReference type="InterPro" id="IPR011284">
    <property type="entry name" value="3oxo_ACP_reduc"/>
</dbReference>
<keyword evidence="9 14" id="KW-0275">Fatty acid biosynthesis</keyword>
<dbReference type="Pfam" id="PF13561">
    <property type="entry name" value="adh_short_C2"/>
    <property type="match status" value="1"/>
</dbReference>
<dbReference type="NCBIfam" id="NF005559">
    <property type="entry name" value="PRK07231.1"/>
    <property type="match status" value="1"/>
</dbReference>
<dbReference type="PROSITE" id="PS00061">
    <property type="entry name" value="ADH_SHORT"/>
    <property type="match status" value="1"/>
</dbReference>
<comment type="similarity">
    <text evidence="3 14">Belongs to the short-chain dehydrogenases/reductases (SDR) family.</text>
</comment>
<evidence type="ECO:0000256" key="4">
    <source>
        <dbReference type="ARBA" id="ARBA00022516"/>
    </source>
</evidence>
<evidence type="ECO:0000256" key="8">
    <source>
        <dbReference type="ARBA" id="ARBA00023098"/>
    </source>
</evidence>
<organism evidence="16 17">
    <name type="scientific">Orenia metallireducens</name>
    <dbReference type="NCBI Taxonomy" id="1413210"/>
    <lineage>
        <taxon>Bacteria</taxon>
        <taxon>Bacillati</taxon>
        <taxon>Bacillota</taxon>
        <taxon>Clostridia</taxon>
        <taxon>Halanaerobiales</taxon>
        <taxon>Halobacteroidaceae</taxon>
        <taxon>Orenia</taxon>
    </lineage>
</organism>
<evidence type="ECO:0000313" key="16">
    <source>
        <dbReference type="EMBL" id="OCL26054.1"/>
    </source>
</evidence>
<dbReference type="InterPro" id="IPR020904">
    <property type="entry name" value="Sc_DH/Rdtase_CS"/>
</dbReference>
<dbReference type="FunFam" id="3.40.50.720:FF:000037">
    <property type="entry name" value="3-oxoacyl-[acyl-carrier-protein] reductase FabG"/>
    <property type="match status" value="1"/>
</dbReference>
<dbReference type="NCBIfam" id="NF004198">
    <property type="entry name" value="PRK05653.1-3"/>
    <property type="match status" value="1"/>
</dbReference>
<dbReference type="PANTHER" id="PTHR42879">
    <property type="entry name" value="3-OXOACYL-(ACYL-CARRIER-PROTEIN) REDUCTASE"/>
    <property type="match status" value="1"/>
</dbReference>
<dbReference type="PANTHER" id="PTHR42879:SF2">
    <property type="entry name" value="3-OXOACYL-[ACYL-CARRIER-PROTEIN] REDUCTASE FABG"/>
    <property type="match status" value="1"/>
</dbReference>
<dbReference type="GO" id="GO:0006633">
    <property type="term" value="P:fatty acid biosynthetic process"/>
    <property type="evidence" value="ECO:0007669"/>
    <property type="project" value="UniProtKB-UniPathway"/>
</dbReference>
<dbReference type="NCBIfam" id="NF009466">
    <property type="entry name" value="PRK12826.1-2"/>
    <property type="match status" value="1"/>
</dbReference>
<dbReference type="CDD" id="cd05333">
    <property type="entry name" value="BKR_SDR_c"/>
    <property type="match status" value="1"/>
</dbReference>
<dbReference type="SUPFAM" id="SSF51735">
    <property type="entry name" value="NAD(P)-binding Rossmann-fold domains"/>
    <property type="match status" value="1"/>
</dbReference>
<dbReference type="Gene3D" id="3.40.50.720">
    <property type="entry name" value="NAD(P)-binding Rossmann-like Domain"/>
    <property type="match status" value="1"/>
</dbReference>
<evidence type="ECO:0000256" key="5">
    <source>
        <dbReference type="ARBA" id="ARBA00022832"/>
    </source>
</evidence>
<proteinExistence type="inferred from homology"/>
<feature type="binding site" evidence="13">
    <location>
        <position position="92"/>
    </location>
    <ligand>
        <name>NADP(+)</name>
        <dbReference type="ChEBI" id="CHEBI:58349"/>
    </ligand>
</feature>
<evidence type="ECO:0000256" key="13">
    <source>
        <dbReference type="PIRSR" id="PIRSR611284-2"/>
    </source>
</evidence>
<comment type="catalytic activity">
    <reaction evidence="11 14">
        <text>a (3R)-hydroxyacyl-[ACP] + NADP(+) = a 3-oxoacyl-[ACP] + NADPH + H(+)</text>
        <dbReference type="Rhea" id="RHEA:17397"/>
        <dbReference type="Rhea" id="RHEA-COMP:9916"/>
        <dbReference type="Rhea" id="RHEA-COMP:9945"/>
        <dbReference type="ChEBI" id="CHEBI:15378"/>
        <dbReference type="ChEBI" id="CHEBI:57783"/>
        <dbReference type="ChEBI" id="CHEBI:58349"/>
        <dbReference type="ChEBI" id="CHEBI:78776"/>
        <dbReference type="ChEBI" id="CHEBI:78827"/>
        <dbReference type="EC" id="1.1.1.100"/>
    </reaction>
</comment>
<dbReference type="GO" id="GO:0051287">
    <property type="term" value="F:NAD binding"/>
    <property type="evidence" value="ECO:0007669"/>
    <property type="project" value="UniProtKB-UniRule"/>
</dbReference>
<evidence type="ECO:0000313" key="17">
    <source>
        <dbReference type="Proteomes" id="UP000093514"/>
    </source>
</evidence>
<dbReference type="SMART" id="SM00822">
    <property type="entry name" value="PKS_KR"/>
    <property type="match status" value="1"/>
</dbReference>
<dbReference type="EC" id="1.1.1.100" evidence="14"/>
<evidence type="ECO:0000256" key="6">
    <source>
        <dbReference type="ARBA" id="ARBA00022857"/>
    </source>
</evidence>
<dbReference type="InterPro" id="IPR036291">
    <property type="entry name" value="NAD(P)-bd_dom_sf"/>
</dbReference>
<feature type="binding site" evidence="13">
    <location>
        <position position="190"/>
    </location>
    <ligand>
        <name>NADP(+)</name>
        <dbReference type="ChEBI" id="CHEBI:58349"/>
    </ligand>
</feature>
<feature type="binding site" evidence="13">
    <location>
        <begin position="157"/>
        <end position="161"/>
    </location>
    <ligand>
        <name>NADP(+)</name>
        <dbReference type="ChEBI" id="CHEBI:58349"/>
    </ligand>
</feature>
<comment type="pathway">
    <text evidence="2 14">Lipid metabolism; fatty acid biosynthesis.</text>
</comment>
<dbReference type="EMBL" id="LWDV01000009">
    <property type="protein sequence ID" value="OCL26054.1"/>
    <property type="molecule type" value="Genomic_DNA"/>
</dbReference>
<dbReference type="InterPro" id="IPR057326">
    <property type="entry name" value="KR_dom"/>
</dbReference>
<protein>
    <recommendedName>
        <fullName evidence="14">3-oxoacyl-[acyl-carrier-protein] reductase</fullName>
        <ecNumber evidence="14">1.1.1.100</ecNumber>
    </recommendedName>
</protein>
<dbReference type="InterPro" id="IPR050259">
    <property type="entry name" value="SDR"/>
</dbReference>
<evidence type="ECO:0000256" key="12">
    <source>
        <dbReference type="PIRSR" id="PIRSR611284-1"/>
    </source>
</evidence>
<comment type="function">
    <text evidence="1 14">Catalyzes the NADPH-dependent reduction of beta-ketoacyl-ACP substrates to beta-hydroxyacyl-ACP products, the first reductive step in the elongation cycle of fatty acid biosynthesis.</text>
</comment>